<evidence type="ECO:0008006" key="4">
    <source>
        <dbReference type="Google" id="ProtNLM"/>
    </source>
</evidence>
<feature type="transmembrane region" description="Helical" evidence="1">
    <location>
        <begin position="71"/>
        <end position="95"/>
    </location>
</feature>
<keyword evidence="1" id="KW-0472">Membrane</keyword>
<dbReference type="EMBL" id="KV426086">
    <property type="protein sequence ID" value="KZV88943.1"/>
    <property type="molecule type" value="Genomic_DNA"/>
</dbReference>
<evidence type="ECO:0000256" key="1">
    <source>
        <dbReference type="SAM" id="Phobius"/>
    </source>
</evidence>
<feature type="transmembrane region" description="Helical" evidence="1">
    <location>
        <begin position="102"/>
        <end position="121"/>
    </location>
</feature>
<dbReference type="InterPro" id="IPR025187">
    <property type="entry name" value="DUF4112"/>
</dbReference>
<accession>A0A165FG77</accession>
<evidence type="ECO:0000313" key="3">
    <source>
        <dbReference type="Proteomes" id="UP000077266"/>
    </source>
</evidence>
<dbReference type="OrthoDB" id="2241241at2759"/>
<dbReference type="InParanoid" id="A0A165FG77"/>
<dbReference type="PANTHER" id="PTHR35519:SF2">
    <property type="entry name" value="PH DOMAIN PROTEIN"/>
    <property type="match status" value="1"/>
</dbReference>
<name>A0A165FG77_EXIGL</name>
<dbReference type="STRING" id="1314781.A0A165FG77"/>
<sequence>MSTPTPSTNFKPVLFPPFLRTPRNPKEGQRLYDHIRTCAFYLDAFTALMPSLRESPVHVGLEPLIAASVPIIGPFIGAVMALYIVLLCTFFGVSLDLIGRMLVNIVIDMFAGWIPVIGPIVDVSFKANLANLSLLEGHLKRSKWAVLTIPPPQRWFGGLGDFFSGRSSRTSGQASY</sequence>
<dbReference type="PANTHER" id="PTHR35519">
    <property type="entry name" value="MEMBRANE PROTEINS"/>
    <property type="match status" value="1"/>
</dbReference>
<organism evidence="2 3">
    <name type="scientific">Exidia glandulosa HHB12029</name>
    <dbReference type="NCBI Taxonomy" id="1314781"/>
    <lineage>
        <taxon>Eukaryota</taxon>
        <taxon>Fungi</taxon>
        <taxon>Dikarya</taxon>
        <taxon>Basidiomycota</taxon>
        <taxon>Agaricomycotina</taxon>
        <taxon>Agaricomycetes</taxon>
        <taxon>Auriculariales</taxon>
        <taxon>Exidiaceae</taxon>
        <taxon>Exidia</taxon>
    </lineage>
</organism>
<keyword evidence="1" id="KW-1133">Transmembrane helix</keyword>
<evidence type="ECO:0000313" key="2">
    <source>
        <dbReference type="EMBL" id="KZV88943.1"/>
    </source>
</evidence>
<keyword evidence="3" id="KW-1185">Reference proteome</keyword>
<dbReference type="Pfam" id="PF13430">
    <property type="entry name" value="DUF4112"/>
    <property type="match status" value="1"/>
</dbReference>
<proteinExistence type="predicted"/>
<keyword evidence="1" id="KW-0812">Transmembrane</keyword>
<gene>
    <name evidence="2" type="ORF">EXIGLDRAFT_838864</name>
</gene>
<protein>
    <recommendedName>
        <fullName evidence="4">DUF4112 domain-containing protein</fullName>
    </recommendedName>
</protein>
<dbReference type="AlphaFoldDB" id="A0A165FG77"/>
<dbReference type="Proteomes" id="UP000077266">
    <property type="component" value="Unassembled WGS sequence"/>
</dbReference>
<reference evidence="2 3" key="1">
    <citation type="journal article" date="2016" name="Mol. Biol. Evol.">
        <title>Comparative Genomics of Early-Diverging Mushroom-Forming Fungi Provides Insights into the Origins of Lignocellulose Decay Capabilities.</title>
        <authorList>
            <person name="Nagy L.G."/>
            <person name="Riley R."/>
            <person name="Tritt A."/>
            <person name="Adam C."/>
            <person name="Daum C."/>
            <person name="Floudas D."/>
            <person name="Sun H."/>
            <person name="Yadav J.S."/>
            <person name="Pangilinan J."/>
            <person name="Larsson K.H."/>
            <person name="Matsuura K."/>
            <person name="Barry K."/>
            <person name="Labutti K."/>
            <person name="Kuo R."/>
            <person name="Ohm R.A."/>
            <person name="Bhattacharya S.S."/>
            <person name="Shirouzu T."/>
            <person name="Yoshinaga Y."/>
            <person name="Martin F.M."/>
            <person name="Grigoriev I.V."/>
            <person name="Hibbett D.S."/>
        </authorList>
    </citation>
    <scope>NUCLEOTIDE SEQUENCE [LARGE SCALE GENOMIC DNA]</scope>
    <source>
        <strain evidence="2 3">HHB12029</strain>
    </source>
</reference>